<dbReference type="InterPro" id="IPR005162">
    <property type="entry name" value="Retrotrans_gag_dom"/>
</dbReference>
<evidence type="ECO:0000313" key="3">
    <source>
        <dbReference type="Proteomes" id="UP000189701"/>
    </source>
</evidence>
<feature type="domain" description="Retrotransposon gag" evidence="2">
    <location>
        <begin position="39"/>
        <end position="131"/>
    </location>
</feature>
<gene>
    <name evidence="4" type="primary">LOC104242145</name>
</gene>
<keyword evidence="3" id="KW-1185">Reference proteome</keyword>
<feature type="region of interest" description="Disordered" evidence="1">
    <location>
        <begin position="189"/>
        <end position="211"/>
    </location>
</feature>
<organism evidence="3 4">
    <name type="scientific">Nicotiana sylvestris</name>
    <name type="common">Wood tobacco</name>
    <name type="synonym">South American tobacco</name>
    <dbReference type="NCBI Taxonomy" id="4096"/>
    <lineage>
        <taxon>Eukaryota</taxon>
        <taxon>Viridiplantae</taxon>
        <taxon>Streptophyta</taxon>
        <taxon>Embryophyta</taxon>
        <taxon>Tracheophyta</taxon>
        <taxon>Spermatophyta</taxon>
        <taxon>Magnoliopsida</taxon>
        <taxon>eudicotyledons</taxon>
        <taxon>Gunneridae</taxon>
        <taxon>Pentapetalae</taxon>
        <taxon>asterids</taxon>
        <taxon>lamiids</taxon>
        <taxon>Solanales</taxon>
        <taxon>Solanaceae</taxon>
        <taxon>Nicotianoideae</taxon>
        <taxon>Nicotianeae</taxon>
        <taxon>Nicotiana</taxon>
    </lineage>
</organism>
<name>A0A1U7Y0K8_NICSY</name>
<dbReference type="RefSeq" id="XP_009795446.1">
    <property type="nucleotide sequence ID" value="XM_009797144.1"/>
</dbReference>
<evidence type="ECO:0000313" key="4">
    <source>
        <dbReference type="RefSeq" id="XP_009795446.1"/>
    </source>
</evidence>
<evidence type="ECO:0000259" key="2">
    <source>
        <dbReference type="Pfam" id="PF03732"/>
    </source>
</evidence>
<accession>A0A1U7Y0K8</accession>
<dbReference type="Proteomes" id="UP000189701">
    <property type="component" value="Unplaced"/>
</dbReference>
<dbReference type="Pfam" id="PF03732">
    <property type="entry name" value="Retrotrans_gag"/>
    <property type="match status" value="1"/>
</dbReference>
<reference evidence="4" key="2">
    <citation type="submission" date="2025-08" db="UniProtKB">
        <authorList>
            <consortium name="RefSeq"/>
        </authorList>
    </citation>
    <scope>IDENTIFICATION</scope>
    <source>
        <tissue evidence="4">Leaf</tissue>
    </source>
</reference>
<dbReference type="OrthoDB" id="1936908at2759"/>
<protein>
    <submittedName>
        <fullName evidence="4">Uncharacterized protein LOC104242145</fullName>
    </submittedName>
</protein>
<evidence type="ECO:0000256" key="1">
    <source>
        <dbReference type="SAM" id="MobiDB-lite"/>
    </source>
</evidence>
<reference evidence="3" key="1">
    <citation type="journal article" date="2013" name="Genome Biol.">
        <title>Reference genomes and transcriptomes of Nicotiana sylvestris and Nicotiana tomentosiformis.</title>
        <authorList>
            <person name="Sierro N."/>
            <person name="Battey J.N."/>
            <person name="Ouadi S."/>
            <person name="Bovet L."/>
            <person name="Goepfert S."/>
            <person name="Bakaher N."/>
            <person name="Peitsch M.C."/>
            <person name="Ivanov N.V."/>
        </authorList>
    </citation>
    <scope>NUCLEOTIDE SEQUENCE [LARGE SCALE GENOMIC DNA]</scope>
</reference>
<proteinExistence type="predicted"/>
<sequence length="230" mass="25385">MGVGSTSTVSQLINAQNNAAEEICRLKARNAILEEGVELVAYRLKGVAYSWFKLWEDSCEEGWSEFADAFIDHFLPAEIRVAHAAEFENLKQGSRSVCEYHMEFARLSKYVIHMFPTMEAKVCRFVQGINPLAINEASTAALNSDINYGKMVAFAQAAENRKLKYMMEREGPASSSSGVVLGPVRAIRDPTSGIGQERGPSSSRGPRAPGARRCTQGFAIWSYLYVMDVG</sequence>
<dbReference type="AlphaFoldDB" id="A0A1U7Y0K8"/>